<evidence type="ECO:0000256" key="2">
    <source>
        <dbReference type="ARBA" id="ARBA00022475"/>
    </source>
</evidence>
<dbReference type="AlphaFoldDB" id="A0A916XP76"/>
<feature type="transmembrane region" description="Helical" evidence="6">
    <location>
        <begin position="16"/>
        <end position="33"/>
    </location>
</feature>
<feature type="transmembrane region" description="Helical" evidence="6">
    <location>
        <begin position="45"/>
        <end position="67"/>
    </location>
</feature>
<dbReference type="Proteomes" id="UP000637002">
    <property type="component" value="Unassembled WGS sequence"/>
</dbReference>
<feature type="transmembrane region" description="Helical" evidence="6">
    <location>
        <begin position="224"/>
        <end position="243"/>
    </location>
</feature>
<dbReference type="EMBL" id="BMGG01000011">
    <property type="protein sequence ID" value="GGC89315.1"/>
    <property type="molecule type" value="Genomic_DNA"/>
</dbReference>
<dbReference type="Pfam" id="PF02653">
    <property type="entry name" value="BPD_transp_2"/>
    <property type="match status" value="1"/>
</dbReference>
<comment type="subcellular location">
    <subcellularLocation>
        <location evidence="1">Cell membrane</location>
        <topology evidence="1">Multi-pass membrane protein</topology>
    </subcellularLocation>
</comment>
<dbReference type="PANTHER" id="PTHR30482">
    <property type="entry name" value="HIGH-AFFINITY BRANCHED-CHAIN AMINO ACID TRANSPORT SYSTEM PERMEASE"/>
    <property type="match status" value="1"/>
</dbReference>
<evidence type="ECO:0000313" key="8">
    <source>
        <dbReference type="Proteomes" id="UP000637002"/>
    </source>
</evidence>
<accession>A0A916XP76</accession>
<feature type="transmembrane region" description="Helical" evidence="6">
    <location>
        <begin position="97"/>
        <end position="116"/>
    </location>
</feature>
<gene>
    <name evidence="7" type="ORF">GCM10010994_53960</name>
</gene>
<reference evidence="7" key="2">
    <citation type="submission" date="2020-09" db="EMBL/GenBank/DDBJ databases">
        <authorList>
            <person name="Sun Q."/>
            <person name="Zhou Y."/>
        </authorList>
    </citation>
    <scope>NUCLEOTIDE SEQUENCE</scope>
    <source>
        <strain evidence="7">CGMCC 1.12919</strain>
    </source>
</reference>
<keyword evidence="3 6" id="KW-0812">Transmembrane</keyword>
<dbReference type="InterPro" id="IPR043428">
    <property type="entry name" value="LivM-like"/>
</dbReference>
<dbReference type="GO" id="GO:0005886">
    <property type="term" value="C:plasma membrane"/>
    <property type="evidence" value="ECO:0007669"/>
    <property type="project" value="UniProtKB-SubCell"/>
</dbReference>
<evidence type="ECO:0000256" key="1">
    <source>
        <dbReference type="ARBA" id="ARBA00004651"/>
    </source>
</evidence>
<comment type="caution">
    <text evidence="7">The sequence shown here is derived from an EMBL/GenBank/DDBJ whole genome shotgun (WGS) entry which is preliminary data.</text>
</comment>
<dbReference type="PANTHER" id="PTHR30482:SF20">
    <property type="entry name" value="HIGH-AFFINITY BRANCHED-CHAIN AMINO ACID TRANSPORT SYSTEM PERMEASE PROTEIN LIVM"/>
    <property type="match status" value="1"/>
</dbReference>
<evidence type="ECO:0000256" key="6">
    <source>
        <dbReference type="SAM" id="Phobius"/>
    </source>
</evidence>
<evidence type="ECO:0000313" key="7">
    <source>
        <dbReference type="EMBL" id="GGC89315.1"/>
    </source>
</evidence>
<reference evidence="7" key="1">
    <citation type="journal article" date="2014" name="Int. J. Syst. Evol. Microbiol.">
        <title>Complete genome sequence of Corynebacterium casei LMG S-19264T (=DSM 44701T), isolated from a smear-ripened cheese.</title>
        <authorList>
            <consortium name="US DOE Joint Genome Institute (JGI-PGF)"/>
            <person name="Walter F."/>
            <person name="Albersmeier A."/>
            <person name="Kalinowski J."/>
            <person name="Ruckert C."/>
        </authorList>
    </citation>
    <scope>NUCLEOTIDE SEQUENCE</scope>
    <source>
        <strain evidence="7">CGMCC 1.12919</strain>
    </source>
</reference>
<name>A0A916XP76_9HYPH</name>
<protein>
    <submittedName>
        <fullName evidence="7">Branched-chain amino acid ABC transporter permease</fullName>
    </submittedName>
</protein>
<evidence type="ECO:0000256" key="4">
    <source>
        <dbReference type="ARBA" id="ARBA00022989"/>
    </source>
</evidence>
<feature type="transmembrane region" description="Helical" evidence="6">
    <location>
        <begin position="175"/>
        <end position="191"/>
    </location>
</feature>
<feature type="transmembrane region" description="Helical" evidence="6">
    <location>
        <begin position="74"/>
        <end position="91"/>
    </location>
</feature>
<dbReference type="CDD" id="cd06581">
    <property type="entry name" value="TM_PBP1_LivM_like"/>
    <property type="match status" value="1"/>
</dbReference>
<evidence type="ECO:0000256" key="3">
    <source>
        <dbReference type="ARBA" id="ARBA00022692"/>
    </source>
</evidence>
<dbReference type="GO" id="GO:0015658">
    <property type="term" value="F:branched-chain amino acid transmembrane transporter activity"/>
    <property type="evidence" value="ECO:0007669"/>
    <property type="project" value="InterPro"/>
</dbReference>
<feature type="transmembrane region" description="Helical" evidence="6">
    <location>
        <begin position="255"/>
        <end position="285"/>
    </location>
</feature>
<keyword evidence="4 6" id="KW-1133">Transmembrane helix</keyword>
<keyword evidence="8" id="KW-1185">Reference proteome</keyword>
<keyword evidence="5 6" id="KW-0472">Membrane</keyword>
<sequence length="332" mass="35576">MALDAPAARRSPRHPAIRALAVAAAVALAYWLPSWLGGSPLTYGFFVTLAIFSVMAVGVDIVLSYLGEVSLGHTIFWAIGGYSAAILSTSWDANGWITAATAVGLAVLAAAFLGWATLKTREFVFSLATYAAAVVAGEIAFNTDALGGSDGIVGIPALRLPLGFAEFSGRSNQELWPLALLLLVLSIYFVDRFRRSRLGTEALMVQMNPPLAIASGLDIRKVRFRVFVVSAPITALAGWLYGYQRAYVGPDMFDMYFLTLMLTAVIVVGRRVLLGPLIGVALILLQQNYFSIGGDGNKVVLGAVLAFVLIVWPQGLAGLARRIWRARAQPRS</sequence>
<dbReference type="InterPro" id="IPR001851">
    <property type="entry name" value="ABC_transp_permease"/>
</dbReference>
<organism evidence="7 8">
    <name type="scientific">Chelatococcus reniformis</name>
    <dbReference type="NCBI Taxonomy" id="1494448"/>
    <lineage>
        <taxon>Bacteria</taxon>
        <taxon>Pseudomonadati</taxon>
        <taxon>Pseudomonadota</taxon>
        <taxon>Alphaproteobacteria</taxon>
        <taxon>Hyphomicrobiales</taxon>
        <taxon>Chelatococcaceae</taxon>
        <taxon>Chelatococcus</taxon>
    </lineage>
</organism>
<evidence type="ECO:0000256" key="5">
    <source>
        <dbReference type="ARBA" id="ARBA00023136"/>
    </source>
</evidence>
<keyword evidence="2" id="KW-1003">Cell membrane</keyword>
<feature type="transmembrane region" description="Helical" evidence="6">
    <location>
        <begin position="123"/>
        <end position="141"/>
    </location>
</feature>
<proteinExistence type="predicted"/>
<feature type="transmembrane region" description="Helical" evidence="6">
    <location>
        <begin position="297"/>
        <end position="315"/>
    </location>
</feature>